<feature type="domain" description="VWFD" evidence="6">
    <location>
        <begin position="1"/>
        <end position="92"/>
    </location>
</feature>
<dbReference type="InterPro" id="IPR058753">
    <property type="entry name" value="TIL_OTOGL_Mucin"/>
</dbReference>
<dbReference type="GO" id="GO:0005615">
    <property type="term" value="C:extracellular space"/>
    <property type="evidence" value="ECO:0007669"/>
    <property type="project" value="TreeGrafter"/>
</dbReference>
<dbReference type="PROSITE" id="PS51233">
    <property type="entry name" value="VWFD"/>
    <property type="match status" value="3"/>
</dbReference>
<dbReference type="OMA" id="EMCEWHY"/>
<dbReference type="GO" id="GO:0031012">
    <property type="term" value="C:extracellular matrix"/>
    <property type="evidence" value="ECO:0007669"/>
    <property type="project" value="TreeGrafter"/>
</dbReference>
<dbReference type="SUPFAM" id="SSF57603">
    <property type="entry name" value="FnI-like domain"/>
    <property type="match status" value="1"/>
</dbReference>
<protein>
    <recommendedName>
        <fullName evidence="6">VWFD domain-containing protein</fullName>
    </recommendedName>
</protein>
<keyword evidence="2" id="KW-0964">Secreted</keyword>
<dbReference type="Proteomes" id="UP000287033">
    <property type="component" value="Unassembled WGS sequence"/>
</dbReference>
<dbReference type="PANTHER" id="PTHR11339:SF371">
    <property type="entry name" value="MUCIN-2"/>
    <property type="match status" value="1"/>
</dbReference>
<dbReference type="SUPFAM" id="SSF57567">
    <property type="entry name" value="Serine protease inhibitors"/>
    <property type="match status" value="1"/>
</dbReference>
<dbReference type="SMART" id="SM00832">
    <property type="entry name" value="C8"/>
    <property type="match status" value="2"/>
</dbReference>
<feature type="domain" description="VWFD" evidence="6">
    <location>
        <begin position="389"/>
        <end position="437"/>
    </location>
</feature>
<keyword evidence="3" id="KW-0677">Repeat</keyword>
<feature type="domain" description="VWFD" evidence="6">
    <location>
        <begin position="81"/>
        <end position="256"/>
    </location>
</feature>
<dbReference type="AlphaFoldDB" id="A0A401T6D4"/>
<dbReference type="InterPro" id="IPR001007">
    <property type="entry name" value="VWF_dom"/>
</dbReference>
<keyword evidence="8" id="KW-1185">Reference proteome</keyword>
<dbReference type="Pfam" id="PF25962">
    <property type="entry name" value="TIL_OTOGL_Mucin"/>
    <property type="match status" value="1"/>
</dbReference>
<dbReference type="PANTHER" id="PTHR11339">
    <property type="entry name" value="EXTRACELLULAR MATRIX GLYCOPROTEIN RELATED"/>
    <property type="match status" value="1"/>
</dbReference>
<comment type="caution">
    <text evidence="7">The sequence shown here is derived from an EMBL/GenBank/DDBJ whole genome shotgun (WGS) entry which is preliminary data.</text>
</comment>
<dbReference type="CDD" id="cd19941">
    <property type="entry name" value="TIL"/>
    <property type="match status" value="1"/>
</dbReference>
<accession>A0A401T6D4</accession>
<dbReference type="EMBL" id="BEZZ01001129">
    <property type="protein sequence ID" value="GCC38182.1"/>
    <property type="molecule type" value="Genomic_DNA"/>
</dbReference>
<evidence type="ECO:0000256" key="3">
    <source>
        <dbReference type="ARBA" id="ARBA00022737"/>
    </source>
</evidence>
<proteinExistence type="predicted"/>
<dbReference type="OrthoDB" id="160294at2759"/>
<dbReference type="InterPro" id="IPR050780">
    <property type="entry name" value="Mucin_vWF_Thrombospondin_sf"/>
</dbReference>
<organism evidence="7 8">
    <name type="scientific">Chiloscyllium punctatum</name>
    <name type="common">Brownbanded bambooshark</name>
    <name type="synonym">Hemiscyllium punctatum</name>
    <dbReference type="NCBI Taxonomy" id="137246"/>
    <lineage>
        <taxon>Eukaryota</taxon>
        <taxon>Metazoa</taxon>
        <taxon>Chordata</taxon>
        <taxon>Craniata</taxon>
        <taxon>Vertebrata</taxon>
        <taxon>Chondrichthyes</taxon>
        <taxon>Elasmobranchii</taxon>
        <taxon>Galeomorphii</taxon>
        <taxon>Galeoidea</taxon>
        <taxon>Orectolobiformes</taxon>
        <taxon>Hemiscylliidae</taxon>
        <taxon>Chiloscyllium</taxon>
    </lineage>
</organism>
<sequence>MQWSPKELYEPTPLPSNPVAVKFCSLHLSTITELTAIFEVELDVKFQNTTCGLCGDYNGLPLYNEFIADGQRFSSIHFGNLQKVHQPNEQCEDVDEREIETSALCEQYDCEKQQYTLLAEIAPCGTIVSETCLKTLVLTTDHRQNVLIFKDNGNVLINGVKTTLPLVTANYTVFQPSTFHILLETRFGLQLQVQLIPLMQVYITLDQSYKGKTCENYAEYWCSLLKEPGGDFAPCHSTIQPNEYFKKCMYDSCNCDKNEDCMCSALYSYVRACASKGVMLTHWRTKVCECFPPKIYLSCNTTEPGTTGTECRRTCGNQNLDCYSEKCVSGCVCPEGMMDDRNGSCVIEENCPCVHNNFHYPPGSRISVDCNTCTCQKGSWDCTNIPCFGACTIYGSGHYITFDGKRYNFDGNCEYIAAQNFELKLAEGKHKIIQRNENNKIPFTIRILGLYLTVEADNGLILIWDKKTSVFIKLSPSYQVDPNPFYDSCVHDSCSCDSGGDCECFCTAVATYAFACNETGVCIDWRTPEICPMYCSFYNPSPEMCEWHYYPCGFPCFKSCLNPLGLCNITYQLEGCYPKCPENTPIYDEHSKQCVAQCGCYENGKYYEINETIETTNNCEKWYLLLFCLHFK</sequence>
<gene>
    <name evidence="7" type="ORF">chiPu_0016694</name>
</gene>
<evidence type="ECO:0000256" key="4">
    <source>
        <dbReference type="ARBA" id="ARBA00023157"/>
    </source>
</evidence>
<dbReference type="Gene3D" id="2.10.25.10">
    <property type="entry name" value="Laminin"/>
    <property type="match status" value="1"/>
</dbReference>
<evidence type="ECO:0000256" key="2">
    <source>
        <dbReference type="ARBA" id="ARBA00022525"/>
    </source>
</evidence>
<dbReference type="STRING" id="137246.A0A401T6D4"/>
<keyword evidence="5" id="KW-0325">Glycoprotein</keyword>
<reference evidence="7 8" key="1">
    <citation type="journal article" date="2018" name="Nat. Ecol. Evol.">
        <title>Shark genomes provide insights into elasmobranch evolution and the origin of vertebrates.</title>
        <authorList>
            <person name="Hara Y"/>
            <person name="Yamaguchi K"/>
            <person name="Onimaru K"/>
            <person name="Kadota M"/>
            <person name="Koyanagi M"/>
            <person name="Keeley SD"/>
            <person name="Tatsumi K"/>
            <person name="Tanaka K"/>
            <person name="Motone F"/>
            <person name="Kageyama Y"/>
            <person name="Nozu R"/>
            <person name="Adachi N"/>
            <person name="Nishimura O"/>
            <person name="Nakagawa R"/>
            <person name="Tanegashima C"/>
            <person name="Kiyatake I"/>
            <person name="Matsumoto R"/>
            <person name="Murakumo K"/>
            <person name="Nishida K"/>
            <person name="Terakita A"/>
            <person name="Kuratani S"/>
            <person name="Sato K"/>
            <person name="Hyodo S Kuraku.S."/>
        </authorList>
    </citation>
    <scope>NUCLEOTIDE SEQUENCE [LARGE SCALE GENOMIC DNA]</scope>
</reference>
<name>A0A401T6D4_CHIPU</name>
<dbReference type="InterPro" id="IPR014853">
    <property type="entry name" value="VWF/SSPO/ZAN-like_Cys-rich_dom"/>
</dbReference>
<dbReference type="InterPro" id="IPR001846">
    <property type="entry name" value="VWF_type-D"/>
</dbReference>
<evidence type="ECO:0000313" key="8">
    <source>
        <dbReference type="Proteomes" id="UP000287033"/>
    </source>
</evidence>
<dbReference type="Pfam" id="PF23244">
    <property type="entry name" value="VWF"/>
    <property type="match status" value="1"/>
</dbReference>
<dbReference type="Pfam" id="PF08742">
    <property type="entry name" value="C8"/>
    <property type="match status" value="2"/>
</dbReference>
<dbReference type="SMART" id="SM00215">
    <property type="entry name" value="VWC_out"/>
    <property type="match status" value="1"/>
</dbReference>
<evidence type="ECO:0000313" key="7">
    <source>
        <dbReference type="EMBL" id="GCC38182.1"/>
    </source>
</evidence>
<keyword evidence="4" id="KW-1015">Disulfide bond</keyword>
<evidence type="ECO:0000259" key="6">
    <source>
        <dbReference type="PROSITE" id="PS51233"/>
    </source>
</evidence>
<comment type="subcellular location">
    <subcellularLocation>
        <location evidence="1">Secreted</location>
    </subcellularLocation>
</comment>
<dbReference type="Pfam" id="PF00094">
    <property type="entry name" value="VWD"/>
    <property type="match status" value="3"/>
</dbReference>
<evidence type="ECO:0000256" key="1">
    <source>
        <dbReference type="ARBA" id="ARBA00004613"/>
    </source>
</evidence>
<evidence type="ECO:0000256" key="5">
    <source>
        <dbReference type="ARBA" id="ARBA00023180"/>
    </source>
</evidence>
<dbReference type="InterPro" id="IPR036084">
    <property type="entry name" value="Ser_inhib-like_sf"/>
</dbReference>